<dbReference type="InterPro" id="IPR023837">
    <property type="entry name" value="EccCb-like_Actinobacteria"/>
</dbReference>
<dbReference type="PANTHER" id="PTHR22683">
    <property type="entry name" value="SPORULATION PROTEIN RELATED"/>
    <property type="match status" value="1"/>
</dbReference>
<evidence type="ECO:0000313" key="13">
    <source>
        <dbReference type="EMBL" id="MFC4135647.1"/>
    </source>
</evidence>
<feature type="binding site" evidence="9">
    <location>
        <begin position="818"/>
        <end position="825"/>
    </location>
    <ligand>
        <name>ATP</name>
        <dbReference type="ChEBI" id="CHEBI:30616"/>
    </ligand>
</feature>
<evidence type="ECO:0000313" key="14">
    <source>
        <dbReference type="Proteomes" id="UP001595816"/>
    </source>
</evidence>
<feature type="binding site" evidence="9">
    <location>
        <begin position="1107"/>
        <end position="1114"/>
    </location>
    <ligand>
        <name>ATP</name>
        <dbReference type="ChEBI" id="CHEBI:30616"/>
    </ligand>
</feature>
<organism evidence="13 14">
    <name type="scientific">Hamadaea flava</name>
    <dbReference type="NCBI Taxonomy" id="1742688"/>
    <lineage>
        <taxon>Bacteria</taxon>
        <taxon>Bacillati</taxon>
        <taxon>Actinomycetota</taxon>
        <taxon>Actinomycetes</taxon>
        <taxon>Micromonosporales</taxon>
        <taxon>Micromonosporaceae</taxon>
        <taxon>Hamadaea</taxon>
    </lineage>
</organism>
<evidence type="ECO:0000256" key="3">
    <source>
        <dbReference type="ARBA" id="ARBA00022692"/>
    </source>
</evidence>
<keyword evidence="8 11" id="KW-0472">Membrane</keyword>
<dbReference type="NCBIfam" id="TIGR03925">
    <property type="entry name" value="T7SS_EccC_b"/>
    <property type="match status" value="1"/>
</dbReference>
<name>A0ABV8LX54_9ACTN</name>
<keyword evidence="6 9" id="KW-0067">ATP-binding</keyword>
<evidence type="ECO:0000256" key="1">
    <source>
        <dbReference type="ARBA" id="ARBA00004651"/>
    </source>
</evidence>
<feature type="region of interest" description="Disordered" evidence="10">
    <location>
        <begin position="1"/>
        <end position="30"/>
    </location>
</feature>
<feature type="domain" description="FtsK" evidence="12">
    <location>
        <begin position="799"/>
        <end position="990"/>
    </location>
</feature>
<dbReference type="RefSeq" id="WP_253750024.1">
    <property type="nucleotide sequence ID" value="NZ_JAMZDZ010000001.1"/>
</dbReference>
<dbReference type="Proteomes" id="UP001595816">
    <property type="component" value="Unassembled WGS sequence"/>
</dbReference>
<feature type="binding site" evidence="9">
    <location>
        <begin position="466"/>
        <end position="473"/>
    </location>
    <ligand>
        <name>ATP</name>
        <dbReference type="ChEBI" id="CHEBI:30616"/>
    </ligand>
</feature>
<dbReference type="InterPro" id="IPR003593">
    <property type="entry name" value="AAA+_ATPase"/>
</dbReference>
<protein>
    <submittedName>
        <fullName evidence="13">Type VII secretion protein EccCa</fullName>
    </submittedName>
</protein>
<accession>A0ABV8LX54</accession>
<comment type="caution">
    <text evidence="13">The sequence shown here is derived from an EMBL/GenBank/DDBJ whole genome shotgun (WGS) entry which is preliminary data.</text>
</comment>
<evidence type="ECO:0000256" key="7">
    <source>
        <dbReference type="ARBA" id="ARBA00022989"/>
    </source>
</evidence>
<evidence type="ECO:0000256" key="9">
    <source>
        <dbReference type="PROSITE-ProRule" id="PRU00289"/>
    </source>
</evidence>
<feature type="domain" description="FtsK" evidence="12">
    <location>
        <begin position="1090"/>
        <end position="1274"/>
    </location>
</feature>
<dbReference type="SMART" id="SM00382">
    <property type="entry name" value="AAA"/>
    <property type="match status" value="3"/>
</dbReference>
<evidence type="ECO:0000256" key="5">
    <source>
        <dbReference type="ARBA" id="ARBA00022741"/>
    </source>
</evidence>
<dbReference type="InterPro" id="IPR027417">
    <property type="entry name" value="P-loop_NTPase"/>
</dbReference>
<reference evidence="14" key="1">
    <citation type="journal article" date="2019" name="Int. J. Syst. Evol. Microbiol.">
        <title>The Global Catalogue of Microorganisms (GCM) 10K type strain sequencing project: providing services to taxonomists for standard genome sequencing and annotation.</title>
        <authorList>
            <consortium name="The Broad Institute Genomics Platform"/>
            <consortium name="The Broad Institute Genome Sequencing Center for Infectious Disease"/>
            <person name="Wu L."/>
            <person name="Ma J."/>
        </authorList>
    </citation>
    <scope>NUCLEOTIDE SEQUENCE [LARGE SCALE GENOMIC DNA]</scope>
    <source>
        <strain evidence="14">CGMCC 4.7289</strain>
    </source>
</reference>
<dbReference type="NCBIfam" id="TIGR03924">
    <property type="entry name" value="T7SS_EccC_a"/>
    <property type="match status" value="1"/>
</dbReference>
<dbReference type="SUPFAM" id="SSF52540">
    <property type="entry name" value="P-loop containing nucleoside triphosphate hydrolases"/>
    <property type="match status" value="3"/>
</dbReference>
<keyword evidence="4" id="KW-0677">Repeat</keyword>
<comment type="subcellular location">
    <subcellularLocation>
        <location evidence="1">Cell membrane</location>
        <topology evidence="1">Multi-pass membrane protein</topology>
    </subcellularLocation>
</comment>
<dbReference type="InterPro" id="IPR002543">
    <property type="entry name" value="FtsK_dom"/>
</dbReference>
<keyword evidence="3 11" id="KW-0812">Transmembrane</keyword>
<dbReference type="Pfam" id="PF01580">
    <property type="entry name" value="FtsK_SpoIIIE"/>
    <property type="match status" value="2"/>
</dbReference>
<evidence type="ECO:0000256" key="11">
    <source>
        <dbReference type="SAM" id="Phobius"/>
    </source>
</evidence>
<dbReference type="PANTHER" id="PTHR22683:SF1">
    <property type="entry name" value="TYPE VII SECRETION SYSTEM PROTEIN ESSC"/>
    <property type="match status" value="1"/>
</dbReference>
<evidence type="ECO:0000256" key="8">
    <source>
        <dbReference type="ARBA" id="ARBA00023136"/>
    </source>
</evidence>
<keyword evidence="5 9" id="KW-0547">Nucleotide-binding</keyword>
<feature type="compositionally biased region" description="Low complexity" evidence="10">
    <location>
        <begin position="1"/>
        <end position="11"/>
    </location>
</feature>
<proteinExistence type="predicted"/>
<keyword evidence="7 11" id="KW-1133">Transmembrane helix</keyword>
<dbReference type="InterPro" id="IPR050206">
    <property type="entry name" value="FtsK/SpoIIIE/SftA"/>
</dbReference>
<evidence type="ECO:0000256" key="2">
    <source>
        <dbReference type="ARBA" id="ARBA00022475"/>
    </source>
</evidence>
<evidence type="ECO:0000256" key="6">
    <source>
        <dbReference type="ARBA" id="ARBA00022840"/>
    </source>
</evidence>
<keyword evidence="2" id="KW-1003">Cell membrane</keyword>
<dbReference type="PROSITE" id="PS50901">
    <property type="entry name" value="FTSK"/>
    <property type="match status" value="3"/>
</dbReference>
<gene>
    <name evidence="13" type="primary">eccCa</name>
    <name evidence="13" type="ORF">ACFOZ4_33960</name>
</gene>
<feature type="domain" description="FtsK" evidence="12">
    <location>
        <begin position="443"/>
        <end position="643"/>
    </location>
</feature>
<evidence type="ECO:0000259" key="12">
    <source>
        <dbReference type="PROSITE" id="PS50901"/>
    </source>
</evidence>
<evidence type="ECO:0000256" key="4">
    <source>
        <dbReference type="ARBA" id="ARBA00022737"/>
    </source>
</evidence>
<dbReference type="InterPro" id="IPR023836">
    <property type="entry name" value="EccCa-like_Actinobacteria"/>
</dbReference>
<dbReference type="EMBL" id="JBHSAY010000023">
    <property type="protein sequence ID" value="MFC4135647.1"/>
    <property type="molecule type" value="Genomic_DNA"/>
</dbReference>
<dbReference type="Gene3D" id="3.40.50.300">
    <property type="entry name" value="P-loop containing nucleotide triphosphate hydrolases"/>
    <property type="match status" value="3"/>
</dbReference>
<feature type="transmembrane region" description="Helical" evidence="11">
    <location>
        <begin position="38"/>
        <end position="59"/>
    </location>
</feature>
<sequence>MSPMSPMSPMSLMNPEGFDEVQLQPPPLLPREGGSASFTQLLVMVPLMLGMGAMTLVNLGRSNTTMSWLFGGLFAASTAGMLVLTLTRSGAQKRRQLDVERRDYLRYLANLRRQVQTAAARQSEGMIDRLPPPRDLWSLAGTARMWQRTAGDPEFGQVRIGTGPQLLATPLRPPQTAPVEDLDPVSSSALRTFIRTFGTVSALPVAVSVRSFSRITVEGERPEVLGLARAILGQLAIFHPPGALRIACQVSADRQRSWEWLKWLPHACDGGRMDAAGPVRLVGPAAEPLVELLDLDSRPAFSAYAEADPHVVYIVDGVPVPGEVTEVAGVTVLDVGGWPGEPDGATLSLLVDGDRIGMRTPEGVRPIGRPDRLDEAPAEFLARQLTSLSPTVQPLPDLNTGAAPGLADLLGIADPRAVDPAVTWRPRPARDRLRVPIGVDPAGRPLDLDLKESAEGGMGPHGLVIGATGSGKSELLRTLVTGLAVTHSSEVLNLALIDFKGGATFAGMTDLPHTCAVITNLSDDLTMVDRMGDALRGEMVRRQELLRSAGNFAAVKDYERARLAGADLEPLPSLMIIIDEFSELLTSRPEFAELFGMIGRLGRSVAMHMLLASQNLDEGRLRGIDTHLSYRIALRTFSSAASRAVLGVPDAYELPPIPGSAYLRTDTATLLRFKSSYVSGPLPAQRFHATQPAPFRHRAMPFPLIPTPAEATPEDAAPAIAPQSDTGETVIDAMLSRLTGRGPAAHQIWLPPLADPATADQLLPGLTATPERGLCLPSWPGNGRLTVPIAIVDKPFEQRRDLLWIDLSGSAGHAVVVGGPQSGKSTLLRTLVALLALTHTPVEVQVYLLDFGGGTLAGLSGLPHISGYAGRLDVEGCRRTLAELTGLLAERERIFSERGIDSMAAFRRQPPPPEDGRVFGDVFLVVDGWLTLRQEFEELEEQVGTLAARGLGYGIHVVLAANRWTEIRPALRDLIGTQVELRLGDPADSVVDRRAAANVPVGVPGRGLTADKLAFLGALPRIDGRSTTDDLADGVADLVAQVGSGWTGPSAPKLRLLPHLLPITALLSDVGAAGPPGSGRVPLGIAEADLAPVYADFAIDPHFLAFGDTESGKTGLLRLLAAGLQAQYRPDQAAVLVVDYRRSLLDAVAADYLLEYCGSDQAVAAAVAQVERAMRERLPGPEITPQQLRDRSWWTGPELFVLVDDYDLVVTPAGNPLAPLAPLLAQAKDIGLHLILTRRSGGASRALFEPILQRLRDLATPGLVLSGSKDEGPLLGQVKPGPLPPGRGRLVTRRAAPSLVQLAWIEPTA</sequence>
<keyword evidence="14" id="KW-1185">Reference proteome</keyword>
<evidence type="ECO:0000256" key="10">
    <source>
        <dbReference type="SAM" id="MobiDB-lite"/>
    </source>
</evidence>
<feature type="transmembrane region" description="Helical" evidence="11">
    <location>
        <begin position="66"/>
        <end position="86"/>
    </location>
</feature>